<dbReference type="InterPro" id="IPR001761">
    <property type="entry name" value="Peripla_BP/Lac1_sug-bd_dom"/>
</dbReference>
<organism evidence="3 4">
    <name type="scientific">Streptomyces cinereospinus</name>
    <dbReference type="NCBI Taxonomy" id="285561"/>
    <lineage>
        <taxon>Bacteria</taxon>
        <taxon>Bacillati</taxon>
        <taxon>Actinomycetota</taxon>
        <taxon>Actinomycetes</taxon>
        <taxon>Kitasatosporales</taxon>
        <taxon>Streptomycetaceae</taxon>
        <taxon>Streptomyces</taxon>
    </lineage>
</organism>
<proteinExistence type="predicted"/>
<protein>
    <submittedName>
        <fullName evidence="3">Substrate-binding domain-containing protein</fullName>
    </submittedName>
</protein>
<name>A0ABV5NAN4_9ACTN</name>
<dbReference type="Pfam" id="PF00532">
    <property type="entry name" value="Peripla_BP_1"/>
    <property type="match status" value="1"/>
</dbReference>
<comment type="caution">
    <text evidence="3">The sequence shown here is derived from an EMBL/GenBank/DDBJ whole genome shotgun (WGS) entry which is preliminary data.</text>
</comment>
<dbReference type="SUPFAM" id="SSF53822">
    <property type="entry name" value="Periplasmic binding protein-like I"/>
    <property type="match status" value="1"/>
</dbReference>
<dbReference type="Proteomes" id="UP001589709">
    <property type="component" value="Unassembled WGS sequence"/>
</dbReference>
<keyword evidence="4" id="KW-1185">Reference proteome</keyword>
<evidence type="ECO:0000256" key="1">
    <source>
        <dbReference type="SAM" id="MobiDB-lite"/>
    </source>
</evidence>
<dbReference type="PANTHER" id="PTHR30146:SF153">
    <property type="entry name" value="LACTOSE OPERON REPRESSOR"/>
    <property type="match status" value="1"/>
</dbReference>
<dbReference type="CDD" id="cd06267">
    <property type="entry name" value="PBP1_LacI_sugar_binding-like"/>
    <property type="match status" value="1"/>
</dbReference>
<evidence type="ECO:0000313" key="3">
    <source>
        <dbReference type="EMBL" id="MFB9467086.1"/>
    </source>
</evidence>
<reference evidence="3 4" key="1">
    <citation type="submission" date="2024-09" db="EMBL/GenBank/DDBJ databases">
        <authorList>
            <person name="Sun Q."/>
            <person name="Mori K."/>
        </authorList>
    </citation>
    <scope>NUCLEOTIDE SEQUENCE [LARGE SCALE GENOMIC DNA]</scope>
    <source>
        <strain evidence="3 4">JCM 6917</strain>
    </source>
</reference>
<feature type="region of interest" description="Disordered" evidence="1">
    <location>
        <begin position="80"/>
        <end position="105"/>
    </location>
</feature>
<dbReference type="InterPro" id="IPR028082">
    <property type="entry name" value="Peripla_BP_I"/>
</dbReference>
<dbReference type="PANTHER" id="PTHR30146">
    <property type="entry name" value="LACI-RELATED TRANSCRIPTIONAL REPRESSOR"/>
    <property type="match status" value="1"/>
</dbReference>
<dbReference type="Gene3D" id="3.40.50.2300">
    <property type="match status" value="1"/>
</dbReference>
<dbReference type="RefSeq" id="WP_381350221.1">
    <property type="nucleotide sequence ID" value="NZ_JBHMCY010000090.1"/>
</dbReference>
<accession>A0ABV5NAN4</accession>
<gene>
    <name evidence="3" type="ORF">ACFF45_31470</name>
</gene>
<evidence type="ECO:0000313" key="4">
    <source>
        <dbReference type="Proteomes" id="UP001589709"/>
    </source>
</evidence>
<evidence type="ECO:0000259" key="2">
    <source>
        <dbReference type="Pfam" id="PF00532"/>
    </source>
</evidence>
<dbReference type="EMBL" id="JBHMCY010000090">
    <property type="protein sequence ID" value="MFB9467086.1"/>
    <property type="molecule type" value="Genomic_DNA"/>
</dbReference>
<feature type="domain" description="Periplasmic binding protein/LacI sugar binding" evidence="2">
    <location>
        <begin position="12"/>
        <end position="87"/>
    </location>
</feature>
<sequence length="129" mass="13313">MPTIGATDWAGARAATEHLVQLGHRRIAHLTGPRQLLCGRARADGCHAAMEEAGLTVAEGAVRHGKFTDRSGHAATAALLETPSGPDGRCPPPCSPPATSRPSAPLRRCASAVCASPRTSAWPASTTCR</sequence>